<dbReference type="Pfam" id="PF08548">
    <property type="entry name" value="Peptidase_M10_C"/>
    <property type="match status" value="1"/>
</dbReference>
<evidence type="ECO:0000259" key="6">
    <source>
        <dbReference type="Pfam" id="PF08548"/>
    </source>
</evidence>
<evidence type="ECO:0000256" key="1">
    <source>
        <dbReference type="ARBA" id="ARBA00001913"/>
    </source>
</evidence>
<evidence type="ECO:0000256" key="5">
    <source>
        <dbReference type="SAM" id="MobiDB-lite"/>
    </source>
</evidence>
<reference evidence="7 8" key="1">
    <citation type="submission" date="2021-12" db="EMBL/GenBank/DDBJ databases">
        <title>Siccirubricoccus leaddurans sp. nov., a high concentration Zn2+ tolerance bacterium.</title>
        <authorList>
            <person name="Cao Y."/>
        </authorList>
    </citation>
    <scope>NUCLEOTIDE SEQUENCE [LARGE SCALE GENOMIC DNA]</scope>
    <source>
        <strain evidence="7 8">KC 17139</strain>
    </source>
</reference>
<dbReference type="InterPro" id="IPR013858">
    <property type="entry name" value="Peptidase_M10B_C"/>
</dbReference>
<dbReference type="Proteomes" id="UP001523392">
    <property type="component" value="Unassembled WGS sequence"/>
</dbReference>
<dbReference type="InterPro" id="IPR011049">
    <property type="entry name" value="Serralysin-like_metalloprot_C"/>
</dbReference>
<dbReference type="InterPro" id="IPR001343">
    <property type="entry name" value="Hemolysn_Ca-bd"/>
</dbReference>
<keyword evidence="4" id="KW-0677">Repeat</keyword>
<name>A0ABT1D9P1_9PROT</name>
<feature type="region of interest" description="Disordered" evidence="5">
    <location>
        <begin position="226"/>
        <end position="255"/>
    </location>
</feature>
<sequence length="447" mass="46338">MFDSTQNWFLPAEYGHEVAPRWLITDFSSIQVDADTIRTTITAISYPEEIHIDAPREGVVLSGGGPGSSDLLVQIDGQTFHIESYTTGRGAGWHGEVTPGLVDLIQQSATVVSDTTSGFTETVVFDMDGDPTASYNAIVSNISGDLDQTIVGQVFFLKEAVFSDGTVVDLSLDTSFPITGTEQDDVLYGFGRVGYRASTTLRSDTIDGFGGNDHLDGLGGADLMRGGEGDDTLIGGNGNSGGDPGERDTLDGGAGEDLADYSGANVRVAATLGDPGTPGIAVHGNPADVLLSIEHMIGTRFGDEITGNDQANAFSGGDGDDYLSAAGGNDTLIGGGGADTMIGGWGDDLFRFTALTDSTLAAPDRILDFEAGDRIDVSAIDANSALAGDQAFLQVVAFTQAAGEFTLVYDAATDVTTAAFDATGDGNADMAILLAGDVTSLTDWWML</sequence>
<dbReference type="EMBL" id="JAFIRR010000145">
    <property type="protein sequence ID" value="MCO6418621.1"/>
    <property type="molecule type" value="Genomic_DNA"/>
</dbReference>
<dbReference type="Gene3D" id="2.150.10.10">
    <property type="entry name" value="Serralysin-like metalloprotease, C-terminal"/>
    <property type="match status" value="2"/>
</dbReference>
<comment type="caution">
    <text evidence="7">The sequence shown here is derived from an EMBL/GenBank/DDBJ whole genome shotgun (WGS) entry which is preliminary data.</text>
</comment>
<dbReference type="PRINTS" id="PR00313">
    <property type="entry name" value="CABNDNGRPT"/>
</dbReference>
<keyword evidence="8" id="KW-1185">Reference proteome</keyword>
<proteinExistence type="predicted"/>
<organism evidence="7 8">
    <name type="scientific">Siccirubricoccus soli</name>
    <dbReference type="NCBI Taxonomy" id="2899147"/>
    <lineage>
        <taxon>Bacteria</taxon>
        <taxon>Pseudomonadati</taxon>
        <taxon>Pseudomonadota</taxon>
        <taxon>Alphaproteobacteria</taxon>
        <taxon>Acetobacterales</taxon>
        <taxon>Roseomonadaceae</taxon>
        <taxon>Siccirubricoccus</taxon>
    </lineage>
</organism>
<feature type="domain" description="Peptidase M10 serralysin C-terminal" evidence="6">
    <location>
        <begin position="332"/>
        <end position="443"/>
    </location>
</feature>
<comment type="cofactor">
    <cofactor evidence="1">
        <name>Ca(2+)</name>
        <dbReference type="ChEBI" id="CHEBI:29108"/>
    </cofactor>
</comment>
<evidence type="ECO:0000256" key="3">
    <source>
        <dbReference type="ARBA" id="ARBA00022525"/>
    </source>
</evidence>
<evidence type="ECO:0000256" key="4">
    <source>
        <dbReference type="ARBA" id="ARBA00022737"/>
    </source>
</evidence>
<evidence type="ECO:0000313" key="8">
    <source>
        <dbReference type="Proteomes" id="UP001523392"/>
    </source>
</evidence>
<dbReference type="SUPFAM" id="SSF51120">
    <property type="entry name" value="beta-Roll"/>
    <property type="match status" value="2"/>
</dbReference>
<dbReference type="InterPro" id="IPR018511">
    <property type="entry name" value="Hemolysin-typ_Ca-bd_CS"/>
</dbReference>
<accession>A0ABT1D9P1</accession>
<dbReference type="RefSeq" id="WP_252955250.1">
    <property type="nucleotide sequence ID" value="NZ_JAFIRR010000145.1"/>
</dbReference>
<protein>
    <submittedName>
        <fullName evidence="7">M10 family metallopeptidase C-terminal domain-containing protein</fullName>
    </submittedName>
</protein>
<dbReference type="Pfam" id="PF00353">
    <property type="entry name" value="HemolysinCabind"/>
    <property type="match status" value="1"/>
</dbReference>
<evidence type="ECO:0000313" key="7">
    <source>
        <dbReference type="EMBL" id="MCO6418621.1"/>
    </source>
</evidence>
<gene>
    <name evidence="7" type="ORF">JYK14_21030</name>
</gene>
<keyword evidence="3" id="KW-0964">Secreted</keyword>
<dbReference type="PROSITE" id="PS00330">
    <property type="entry name" value="HEMOLYSIN_CALCIUM"/>
    <property type="match status" value="1"/>
</dbReference>
<comment type="subcellular location">
    <subcellularLocation>
        <location evidence="2">Secreted</location>
    </subcellularLocation>
</comment>
<evidence type="ECO:0000256" key="2">
    <source>
        <dbReference type="ARBA" id="ARBA00004613"/>
    </source>
</evidence>